<dbReference type="SUPFAM" id="SSF103473">
    <property type="entry name" value="MFS general substrate transporter"/>
    <property type="match status" value="1"/>
</dbReference>
<evidence type="ECO:0000313" key="7">
    <source>
        <dbReference type="EMBL" id="PVD25739.1"/>
    </source>
</evidence>
<dbReference type="EMBL" id="PZQS01000008">
    <property type="protein sequence ID" value="PVD25739.1"/>
    <property type="molecule type" value="Genomic_DNA"/>
</dbReference>
<feature type="transmembrane region" description="Helical" evidence="6">
    <location>
        <begin position="232"/>
        <end position="253"/>
    </location>
</feature>
<reference evidence="7 8" key="1">
    <citation type="submission" date="2018-04" db="EMBL/GenBank/DDBJ databases">
        <title>The genome of golden apple snail Pomacea canaliculata provides insight into stress tolerance and invasive adaptation.</title>
        <authorList>
            <person name="Liu C."/>
            <person name="Liu B."/>
            <person name="Ren Y."/>
            <person name="Zhang Y."/>
            <person name="Wang H."/>
            <person name="Li S."/>
            <person name="Jiang F."/>
            <person name="Yin L."/>
            <person name="Zhang G."/>
            <person name="Qian W."/>
            <person name="Fan W."/>
        </authorList>
    </citation>
    <scope>NUCLEOTIDE SEQUENCE [LARGE SCALE GENOMIC DNA]</scope>
    <source>
        <strain evidence="7">SZHN2017</strain>
        <tissue evidence="7">Muscle</tissue>
    </source>
</reference>
<evidence type="ECO:0000313" key="8">
    <source>
        <dbReference type="Proteomes" id="UP000245119"/>
    </source>
</evidence>
<evidence type="ECO:0000256" key="2">
    <source>
        <dbReference type="ARBA" id="ARBA00022692"/>
    </source>
</evidence>
<keyword evidence="3 6" id="KW-1133">Transmembrane helix</keyword>
<evidence type="ECO:0000256" key="3">
    <source>
        <dbReference type="ARBA" id="ARBA00022989"/>
    </source>
</evidence>
<dbReference type="GO" id="GO:0016020">
    <property type="term" value="C:membrane"/>
    <property type="evidence" value="ECO:0007669"/>
    <property type="project" value="UniProtKB-SubCell"/>
</dbReference>
<keyword evidence="4 6" id="KW-0472">Membrane</keyword>
<protein>
    <recommendedName>
        <fullName evidence="9">Major facilitator superfamily (MFS) profile domain-containing protein</fullName>
    </recommendedName>
</protein>
<feature type="transmembrane region" description="Helical" evidence="6">
    <location>
        <begin position="150"/>
        <end position="172"/>
    </location>
</feature>
<keyword evidence="2 6" id="KW-0812">Transmembrane</keyword>
<evidence type="ECO:0000256" key="4">
    <source>
        <dbReference type="ARBA" id="ARBA00023136"/>
    </source>
</evidence>
<feature type="transmembrane region" description="Helical" evidence="6">
    <location>
        <begin position="383"/>
        <end position="405"/>
    </location>
</feature>
<evidence type="ECO:0000256" key="1">
    <source>
        <dbReference type="ARBA" id="ARBA00004141"/>
    </source>
</evidence>
<proteinExistence type="predicted"/>
<evidence type="ECO:0000256" key="5">
    <source>
        <dbReference type="SAM" id="MobiDB-lite"/>
    </source>
</evidence>
<evidence type="ECO:0008006" key="9">
    <source>
        <dbReference type="Google" id="ProtNLM"/>
    </source>
</evidence>
<dbReference type="Pfam" id="PF07690">
    <property type="entry name" value="MFS_1"/>
    <property type="match status" value="1"/>
</dbReference>
<dbReference type="PANTHER" id="PTHR23507">
    <property type="entry name" value="ZGC:174356"/>
    <property type="match status" value="1"/>
</dbReference>
<organism evidence="7 8">
    <name type="scientific">Pomacea canaliculata</name>
    <name type="common">Golden apple snail</name>
    <dbReference type="NCBI Taxonomy" id="400727"/>
    <lineage>
        <taxon>Eukaryota</taxon>
        <taxon>Metazoa</taxon>
        <taxon>Spiralia</taxon>
        <taxon>Lophotrochozoa</taxon>
        <taxon>Mollusca</taxon>
        <taxon>Gastropoda</taxon>
        <taxon>Caenogastropoda</taxon>
        <taxon>Architaenioglossa</taxon>
        <taxon>Ampullarioidea</taxon>
        <taxon>Ampullariidae</taxon>
        <taxon>Pomacea</taxon>
    </lineage>
</organism>
<dbReference type="OrthoDB" id="3026777at2759"/>
<accession>A0A2T7NX62</accession>
<dbReference type="PANTHER" id="PTHR23507:SF1">
    <property type="entry name" value="FI18259P1-RELATED"/>
    <property type="match status" value="1"/>
</dbReference>
<comment type="subcellular location">
    <subcellularLocation>
        <location evidence="1">Membrane</location>
        <topology evidence="1">Multi-pass membrane protein</topology>
    </subcellularLocation>
</comment>
<feature type="transmembrane region" description="Helical" evidence="6">
    <location>
        <begin position="344"/>
        <end position="363"/>
    </location>
</feature>
<feature type="compositionally biased region" description="Basic and acidic residues" evidence="5">
    <location>
        <begin position="12"/>
        <end position="25"/>
    </location>
</feature>
<dbReference type="Proteomes" id="UP000245119">
    <property type="component" value="Linkage Group LG8"/>
</dbReference>
<gene>
    <name evidence="7" type="ORF">C0Q70_13399</name>
</gene>
<dbReference type="AlphaFoldDB" id="A0A2T7NX62"/>
<dbReference type="InterPro" id="IPR036259">
    <property type="entry name" value="MFS_trans_sf"/>
</dbReference>
<feature type="transmembrane region" description="Helical" evidence="6">
    <location>
        <begin position="201"/>
        <end position="226"/>
    </location>
</feature>
<sequence>METESVRVPAVTDKEEKLYQADENYKASQGDVQSDDKADTKEVQKHKTQYVYDIQYSGVGRQGEVTLRSLEAVVTKHANIQVLCSHDNVNDTMADTKNRIVADTSRLIFLLGYATFIPTLFLSFFMGSYSDYLGRRILVLLSMSGNCLKALVFLVVVCLNINLHYLYLAYLLDGLFGSFNGLEMGLHAATSDTTVDIKERALIFAFLRGSFAISGVSSQISVGFLITSVGFVVPAILCCAVSVIACILVFFLMPETLQRPAQTPLNPLVHLRKVLQRCASHVTIGNLAMLSEAASFALEAFASADWMMYLTPALGVFSSSARPVVKTLMSQITPPTDKSVRLSVADLCFTGAIFSSMAAVEIVSRMSSTAIHNTLYTSTLSTFPGAVFLLLAALSIICVALLLVFQVISMREVRGHLVSTGADYGSTKKAFQTVGTTTSGADSVAGNSLLPS</sequence>
<dbReference type="InterPro" id="IPR011701">
    <property type="entry name" value="MFS"/>
</dbReference>
<comment type="caution">
    <text evidence="7">The sequence shown here is derived from an EMBL/GenBank/DDBJ whole genome shotgun (WGS) entry which is preliminary data.</text>
</comment>
<feature type="region of interest" description="Disordered" evidence="5">
    <location>
        <begin position="1"/>
        <end position="41"/>
    </location>
</feature>
<evidence type="ECO:0000256" key="6">
    <source>
        <dbReference type="SAM" id="Phobius"/>
    </source>
</evidence>
<keyword evidence="8" id="KW-1185">Reference proteome</keyword>
<name>A0A2T7NX62_POMCA</name>
<dbReference type="Gene3D" id="1.20.1250.20">
    <property type="entry name" value="MFS general substrate transporter like domains"/>
    <property type="match status" value="1"/>
</dbReference>
<feature type="transmembrane region" description="Helical" evidence="6">
    <location>
        <begin position="107"/>
        <end position="130"/>
    </location>
</feature>
<dbReference type="GO" id="GO:0022857">
    <property type="term" value="F:transmembrane transporter activity"/>
    <property type="evidence" value="ECO:0007669"/>
    <property type="project" value="InterPro"/>
</dbReference>